<organism evidence="2 3">
    <name type="scientific">Kaistia defluvii</name>
    <dbReference type="NCBI Taxonomy" id="410841"/>
    <lineage>
        <taxon>Bacteria</taxon>
        <taxon>Pseudomonadati</taxon>
        <taxon>Pseudomonadota</taxon>
        <taxon>Alphaproteobacteria</taxon>
        <taxon>Hyphomicrobiales</taxon>
        <taxon>Kaistiaceae</taxon>
        <taxon>Kaistia</taxon>
    </lineage>
</organism>
<name>A0ABV2QZY5_9HYPH</name>
<protein>
    <recommendedName>
        <fullName evidence="1">Xylose isomerase-like TIM barrel domain-containing protein</fullName>
    </recommendedName>
</protein>
<evidence type="ECO:0000313" key="3">
    <source>
        <dbReference type="Proteomes" id="UP001549321"/>
    </source>
</evidence>
<accession>A0ABV2QZY5</accession>
<dbReference type="Gene3D" id="3.20.20.150">
    <property type="entry name" value="Divalent-metal-dependent TIM barrel enzymes"/>
    <property type="match status" value="1"/>
</dbReference>
<evidence type="ECO:0000259" key="1">
    <source>
        <dbReference type="Pfam" id="PF01261"/>
    </source>
</evidence>
<dbReference type="InterPro" id="IPR013022">
    <property type="entry name" value="Xyl_isomerase-like_TIM-brl"/>
</dbReference>
<keyword evidence="3" id="KW-1185">Reference proteome</keyword>
<comment type="caution">
    <text evidence="2">The sequence shown here is derived from an EMBL/GenBank/DDBJ whole genome shotgun (WGS) entry which is preliminary data.</text>
</comment>
<dbReference type="RefSeq" id="WP_354550547.1">
    <property type="nucleotide sequence ID" value="NZ_JBEPSM010000001.1"/>
</dbReference>
<gene>
    <name evidence="2" type="ORF">ABIE08_001899</name>
</gene>
<dbReference type="Pfam" id="PF01261">
    <property type="entry name" value="AP_endonuc_2"/>
    <property type="match status" value="1"/>
</dbReference>
<dbReference type="SUPFAM" id="SSF51658">
    <property type="entry name" value="Xylose isomerase-like"/>
    <property type="match status" value="1"/>
</dbReference>
<dbReference type="InterPro" id="IPR036237">
    <property type="entry name" value="Xyl_isomerase-like_sf"/>
</dbReference>
<reference evidence="2 3" key="1">
    <citation type="submission" date="2024-06" db="EMBL/GenBank/DDBJ databases">
        <title>Sorghum-associated microbial communities from plants grown in Nebraska, USA.</title>
        <authorList>
            <person name="Schachtman D."/>
        </authorList>
    </citation>
    <scope>NUCLEOTIDE SEQUENCE [LARGE SCALE GENOMIC DNA]</scope>
    <source>
        <strain evidence="2 3">3207</strain>
    </source>
</reference>
<dbReference type="EMBL" id="JBEPSM010000001">
    <property type="protein sequence ID" value="MET4633986.1"/>
    <property type="molecule type" value="Genomic_DNA"/>
</dbReference>
<evidence type="ECO:0000313" key="2">
    <source>
        <dbReference type="EMBL" id="MET4633986.1"/>
    </source>
</evidence>
<proteinExistence type="predicted"/>
<sequence length="280" mass="31712">MQRLLVFESLWGMQRLKGREADLPLADMVAEAAAAGFDGVTNLFFTKELAAPLAQAASDNGIQVEGQCFPTSIEELKPALELANHYGIHHLTIQPDVRPRALAESLRILEGWNRMAEDSDVPVYVETHRGRITNDLLVTLDILDAMPDLKLLADLSHFMVGREFPEVPVPREMDDQIRRILDNSWAAHGRVASPEQVQVEISFPHHKPYLDQFLAWWGYLFESWSRRAGPNDTLSFTCELGPKPYAISGPDGFDQSDRWAEALMLRDLVRELWNKNPAKR</sequence>
<feature type="domain" description="Xylose isomerase-like TIM barrel" evidence="1">
    <location>
        <begin position="29"/>
        <end position="161"/>
    </location>
</feature>
<dbReference type="Proteomes" id="UP001549321">
    <property type="component" value="Unassembled WGS sequence"/>
</dbReference>